<evidence type="ECO:0000313" key="5">
    <source>
        <dbReference type="Proteomes" id="UP000000271"/>
    </source>
</evidence>
<dbReference type="Pfam" id="PF00583">
    <property type="entry name" value="Acetyltransf_1"/>
    <property type="match status" value="1"/>
</dbReference>
<dbReference type="STRING" id="439292.Bsel_0551"/>
<sequence>MADQETEKAGVRIRFMDVTDLDGVLELENRTFSTPWSRDAFYNEIVKNQFAYYTVAESAEGAIVGYCGLWVIIDDAHITNIAVDPEWRREGIGERMMSEAMAFAKKRGAERLSLEVRVSNTAAQAMYRKYGLQDGGIRKQYYTDNQEDALVMWVRL</sequence>
<dbReference type="RefSeq" id="WP_013171516.1">
    <property type="nucleotide sequence ID" value="NC_014219.1"/>
</dbReference>
<name>D6XY14_BACIE</name>
<proteinExistence type="predicted"/>
<keyword evidence="5" id="KW-1185">Reference proteome</keyword>
<feature type="domain" description="N-acetyltransferase" evidence="3">
    <location>
        <begin position="11"/>
        <end position="156"/>
    </location>
</feature>
<keyword evidence="1" id="KW-0808">Transferase</keyword>
<organism evidence="4 5">
    <name type="scientific">Bacillus selenitireducens (strain ATCC 700615 / DSM 15326 / MLS10)</name>
    <dbReference type="NCBI Taxonomy" id="439292"/>
    <lineage>
        <taxon>Bacteria</taxon>
        <taxon>Bacillati</taxon>
        <taxon>Bacillota</taxon>
        <taxon>Bacilli</taxon>
        <taxon>Bacillales</taxon>
        <taxon>Bacillaceae</taxon>
        <taxon>Salisediminibacterium</taxon>
    </lineage>
</organism>
<dbReference type="InterPro" id="IPR016181">
    <property type="entry name" value="Acyl_CoA_acyltransferase"/>
</dbReference>
<accession>D6XY14</accession>
<dbReference type="GO" id="GO:0008080">
    <property type="term" value="F:N-acetyltransferase activity"/>
    <property type="evidence" value="ECO:0007669"/>
    <property type="project" value="InterPro"/>
</dbReference>
<dbReference type="HOGENOM" id="CLU_013985_23_3_9"/>
<dbReference type="CDD" id="cd04301">
    <property type="entry name" value="NAT_SF"/>
    <property type="match status" value="1"/>
</dbReference>
<dbReference type="Gene3D" id="3.40.630.30">
    <property type="match status" value="1"/>
</dbReference>
<dbReference type="AlphaFoldDB" id="D6XY14"/>
<dbReference type="KEGG" id="bse:Bsel_0551"/>
<dbReference type="PROSITE" id="PS51186">
    <property type="entry name" value="GNAT"/>
    <property type="match status" value="1"/>
</dbReference>
<evidence type="ECO:0000259" key="3">
    <source>
        <dbReference type="PROSITE" id="PS51186"/>
    </source>
</evidence>
<keyword evidence="2" id="KW-0012">Acyltransferase</keyword>
<dbReference type="eggNOG" id="COG0456">
    <property type="taxonomic scope" value="Bacteria"/>
</dbReference>
<evidence type="ECO:0000256" key="2">
    <source>
        <dbReference type="ARBA" id="ARBA00023315"/>
    </source>
</evidence>
<gene>
    <name evidence="4" type="ordered locus">Bsel_0551</name>
</gene>
<reference evidence="4" key="1">
    <citation type="submission" date="2009-10" db="EMBL/GenBank/DDBJ databases">
        <title>Complete sequence of Bacillus selenitireducens MLS10.</title>
        <authorList>
            <consortium name="US DOE Joint Genome Institute"/>
            <person name="Lucas S."/>
            <person name="Copeland A."/>
            <person name="Lapidus A."/>
            <person name="Glavina del Rio T."/>
            <person name="Dalin E."/>
            <person name="Tice H."/>
            <person name="Bruce D."/>
            <person name="Goodwin L."/>
            <person name="Pitluck S."/>
            <person name="Sims D."/>
            <person name="Brettin T."/>
            <person name="Detter J.C."/>
            <person name="Han C."/>
            <person name="Larimer F."/>
            <person name="Land M."/>
            <person name="Hauser L."/>
            <person name="Kyrpides N."/>
            <person name="Ovchinnikova G."/>
            <person name="Stolz J."/>
        </authorList>
    </citation>
    <scope>NUCLEOTIDE SEQUENCE [LARGE SCALE GENOMIC DNA]</scope>
    <source>
        <strain evidence="4">MLS10</strain>
    </source>
</reference>
<dbReference type="EMBL" id="CP001791">
    <property type="protein sequence ID" value="ADH98087.1"/>
    <property type="molecule type" value="Genomic_DNA"/>
</dbReference>
<dbReference type="InterPro" id="IPR006464">
    <property type="entry name" value="AcTrfase_RimI/Ard1"/>
</dbReference>
<dbReference type="NCBIfam" id="TIGR01575">
    <property type="entry name" value="rimI"/>
    <property type="match status" value="1"/>
</dbReference>
<dbReference type="SUPFAM" id="SSF55729">
    <property type="entry name" value="Acyl-CoA N-acyltransferases (Nat)"/>
    <property type="match status" value="1"/>
</dbReference>
<dbReference type="PANTHER" id="PTHR43072:SF51">
    <property type="entry name" value="ABC SUPERFAMILY TRANSPORT PROTEIN"/>
    <property type="match status" value="1"/>
</dbReference>
<dbReference type="OrthoDB" id="9794566at2"/>
<evidence type="ECO:0000313" key="4">
    <source>
        <dbReference type="EMBL" id="ADH98087.1"/>
    </source>
</evidence>
<dbReference type="Proteomes" id="UP000000271">
    <property type="component" value="Chromosome"/>
</dbReference>
<evidence type="ECO:0000256" key="1">
    <source>
        <dbReference type="ARBA" id="ARBA00022679"/>
    </source>
</evidence>
<dbReference type="PANTHER" id="PTHR43072">
    <property type="entry name" value="N-ACETYLTRANSFERASE"/>
    <property type="match status" value="1"/>
</dbReference>
<protein>
    <submittedName>
        <fullName evidence="4">Ribosomal-protein-alanine acetyltransferase</fullName>
    </submittedName>
</protein>
<dbReference type="InterPro" id="IPR000182">
    <property type="entry name" value="GNAT_dom"/>
</dbReference>